<evidence type="ECO:0000256" key="1">
    <source>
        <dbReference type="ARBA" id="ARBA00022747"/>
    </source>
</evidence>
<sequence>MKKIQKITNMQLGVIISRIGTSESTNKNTIHYKYFTLASAKEVEIIKDKFNDVFLEEKINEKFMSKEGDILMGLTSPHSVVYINKDLEGIIIPSQFIIIRVTDKTIDPRFLAIVLNSEHIKSKIKKMRNSAMQFWILRIPLLQELEINIPEIDIQEKVIKLNSLFDQERTLNNEYINKRERQKQYFLDLMLPTNKK</sequence>
<evidence type="ECO:0000313" key="3">
    <source>
        <dbReference type="EMBL" id="ATZ17142.1"/>
    </source>
</evidence>
<proteinExistence type="predicted"/>
<keyword evidence="4" id="KW-1185">Reference proteome</keyword>
<dbReference type="PANTHER" id="PTHR30408">
    <property type="entry name" value="TYPE-1 RESTRICTION ENZYME ECOKI SPECIFICITY PROTEIN"/>
    <property type="match status" value="1"/>
</dbReference>
<reference evidence="3 4" key="1">
    <citation type="submission" date="2017-11" db="EMBL/GenBank/DDBJ databases">
        <title>Genome sequence of Entomoplasma luminosum PIMN-1 (ATCC 49195).</title>
        <authorList>
            <person name="Lo W.-S."/>
            <person name="Gasparich G.E."/>
            <person name="Kuo C.-H."/>
        </authorList>
    </citation>
    <scope>NUCLEOTIDE SEQUENCE [LARGE SCALE GENOMIC DNA]</scope>
    <source>
        <strain evidence="3 4">PIMN-1</strain>
    </source>
</reference>
<protein>
    <recommendedName>
        <fullName evidence="5">Type I restriction modification DNA specificity domain-containing protein</fullName>
    </recommendedName>
</protein>
<dbReference type="Proteomes" id="UP000232063">
    <property type="component" value="Chromosome"/>
</dbReference>
<evidence type="ECO:0000313" key="4">
    <source>
        <dbReference type="Proteomes" id="UP000232063"/>
    </source>
</evidence>
<dbReference type="GO" id="GO:0009307">
    <property type="term" value="P:DNA restriction-modification system"/>
    <property type="evidence" value="ECO:0007669"/>
    <property type="project" value="UniProtKB-KW"/>
</dbReference>
<dbReference type="AlphaFoldDB" id="A0A2K8NTH2"/>
<dbReference type="InterPro" id="IPR044946">
    <property type="entry name" value="Restrct_endonuc_typeI_TRD_sf"/>
</dbReference>
<dbReference type="InterPro" id="IPR052021">
    <property type="entry name" value="Type-I_RS_S_subunit"/>
</dbReference>
<evidence type="ECO:0000256" key="2">
    <source>
        <dbReference type="ARBA" id="ARBA00023125"/>
    </source>
</evidence>
<keyword evidence="1" id="KW-0680">Restriction system</keyword>
<dbReference type="SUPFAM" id="SSF116734">
    <property type="entry name" value="DNA methylase specificity domain"/>
    <property type="match status" value="1"/>
</dbReference>
<dbReference type="OrthoDB" id="1002506at2"/>
<dbReference type="PANTHER" id="PTHR30408:SF12">
    <property type="entry name" value="TYPE I RESTRICTION ENZYME MJAVIII SPECIFICITY SUBUNIT"/>
    <property type="match status" value="1"/>
</dbReference>
<dbReference type="KEGG" id="elj:ELUMI_v1c04180"/>
<dbReference type="RefSeq" id="WP_025734382.1">
    <property type="nucleotide sequence ID" value="NZ_CP024963.1"/>
</dbReference>
<evidence type="ECO:0008006" key="5">
    <source>
        <dbReference type="Google" id="ProtNLM"/>
    </source>
</evidence>
<accession>A0A2K8NTH2</accession>
<dbReference type="Gene3D" id="3.90.220.20">
    <property type="entry name" value="DNA methylase specificity domains"/>
    <property type="match status" value="1"/>
</dbReference>
<keyword evidence="2" id="KW-0238">DNA-binding</keyword>
<organism evidence="3 4">
    <name type="scientific">Williamsoniiplasma luminosum</name>
    <dbReference type="NCBI Taxonomy" id="214888"/>
    <lineage>
        <taxon>Bacteria</taxon>
        <taxon>Bacillati</taxon>
        <taxon>Mycoplasmatota</taxon>
        <taxon>Mollicutes</taxon>
        <taxon>Entomoplasmatales</taxon>
        <taxon>Williamsoniiplasma</taxon>
    </lineage>
</organism>
<gene>
    <name evidence="3" type="ORF">ELUMI_v1c04180</name>
</gene>
<name>A0A2K8NTH2_9MOLU</name>
<dbReference type="EMBL" id="CP024963">
    <property type="protein sequence ID" value="ATZ17142.1"/>
    <property type="molecule type" value="Genomic_DNA"/>
</dbReference>
<dbReference type="GO" id="GO:0003677">
    <property type="term" value="F:DNA binding"/>
    <property type="evidence" value="ECO:0007669"/>
    <property type="project" value="UniProtKB-KW"/>
</dbReference>